<keyword evidence="3" id="KW-1185">Reference proteome</keyword>
<evidence type="ECO:0000313" key="3">
    <source>
        <dbReference type="Proteomes" id="UP000609879"/>
    </source>
</evidence>
<evidence type="ECO:0000313" key="2">
    <source>
        <dbReference type="EMBL" id="GID76475.1"/>
    </source>
</evidence>
<comment type="caution">
    <text evidence="2">The sequence shown here is derived from an EMBL/GenBank/DDBJ whole genome shotgun (WGS) entry which is preliminary data.</text>
</comment>
<dbReference type="EMBL" id="BOMI01000103">
    <property type="protein sequence ID" value="GID76475.1"/>
    <property type="molecule type" value="Genomic_DNA"/>
</dbReference>
<organism evidence="2 3">
    <name type="scientific">Paractinoplanes deccanensis</name>
    <dbReference type="NCBI Taxonomy" id="113561"/>
    <lineage>
        <taxon>Bacteria</taxon>
        <taxon>Bacillati</taxon>
        <taxon>Actinomycetota</taxon>
        <taxon>Actinomycetes</taxon>
        <taxon>Micromonosporales</taxon>
        <taxon>Micromonosporaceae</taxon>
        <taxon>Paractinoplanes</taxon>
    </lineage>
</organism>
<reference evidence="2 3" key="1">
    <citation type="submission" date="2021-01" db="EMBL/GenBank/DDBJ databases">
        <title>Whole genome shotgun sequence of Actinoplanes deccanensis NBRC 13994.</title>
        <authorList>
            <person name="Komaki H."/>
            <person name="Tamura T."/>
        </authorList>
    </citation>
    <scope>NUCLEOTIDE SEQUENCE [LARGE SCALE GENOMIC DNA]</scope>
    <source>
        <strain evidence="2 3">NBRC 13994</strain>
    </source>
</reference>
<accession>A0ABQ3Y8Z5</accession>
<feature type="region of interest" description="Disordered" evidence="1">
    <location>
        <begin position="33"/>
        <end position="101"/>
    </location>
</feature>
<feature type="compositionally biased region" description="Low complexity" evidence="1">
    <location>
        <begin position="74"/>
        <end position="89"/>
    </location>
</feature>
<proteinExistence type="predicted"/>
<evidence type="ECO:0000256" key="1">
    <source>
        <dbReference type="SAM" id="MobiDB-lite"/>
    </source>
</evidence>
<gene>
    <name evidence="2" type="ORF">Ade02nite_51160</name>
</gene>
<protein>
    <submittedName>
        <fullName evidence="2">Uncharacterized protein</fullName>
    </submittedName>
</protein>
<sequence>MVSGRATKGPSAVIIARNWEIMYAAVDNSGLWITGTLRDAPPGRRSGPAGEGRGGSDPPRRRPQAPRRPGNQKAITAPAPTMAAPTITAGLMPSTKDWWVA</sequence>
<name>A0ABQ3Y8Z5_9ACTN</name>
<dbReference type="Proteomes" id="UP000609879">
    <property type="component" value="Unassembled WGS sequence"/>
</dbReference>